<reference evidence="9" key="1">
    <citation type="journal article" date="2019" name="Int. J. Syst. Evol. Microbiol.">
        <title>The Global Catalogue of Microorganisms (GCM) 10K type strain sequencing project: providing services to taxonomists for standard genome sequencing and annotation.</title>
        <authorList>
            <consortium name="The Broad Institute Genomics Platform"/>
            <consortium name="The Broad Institute Genome Sequencing Center for Infectious Disease"/>
            <person name="Wu L."/>
            <person name="Ma J."/>
        </authorList>
    </citation>
    <scope>NUCLEOTIDE SEQUENCE [LARGE SCALE GENOMIC DNA]</scope>
    <source>
        <strain evidence="9">JCM 16014</strain>
    </source>
</reference>
<evidence type="ECO:0000256" key="5">
    <source>
        <dbReference type="ARBA" id="ARBA00023136"/>
    </source>
</evidence>
<dbReference type="InterPro" id="IPR051401">
    <property type="entry name" value="GtrA_CellWall_Glycosyl"/>
</dbReference>
<evidence type="ECO:0000256" key="3">
    <source>
        <dbReference type="ARBA" id="ARBA00022692"/>
    </source>
</evidence>
<organism evidence="8 9">
    <name type="scientific">Catenulispora yoronensis</name>
    <dbReference type="NCBI Taxonomy" id="450799"/>
    <lineage>
        <taxon>Bacteria</taxon>
        <taxon>Bacillati</taxon>
        <taxon>Actinomycetota</taxon>
        <taxon>Actinomycetes</taxon>
        <taxon>Catenulisporales</taxon>
        <taxon>Catenulisporaceae</taxon>
        <taxon>Catenulispora</taxon>
    </lineage>
</organism>
<dbReference type="PANTHER" id="PTHR38459:SF1">
    <property type="entry name" value="PROPHAGE BACTOPRENOL-LINKED GLUCOSE TRANSLOCASE HOMOLOG"/>
    <property type="match status" value="1"/>
</dbReference>
<evidence type="ECO:0000256" key="2">
    <source>
        <dbReference type="ARBA" id="ARBA00009399"/>
    </source>
</evidence>
<evidence type="ECO:0000256" key="6">
    <source>
        <dbReference type="SAM" id="Phobius"/>
    </source>
</evidence>
<comment type="caution">
    <text evidence="8">The sequence shown here is derived from an EMBL/GenBank/DDBJ whole genome shotgun (WGS) entry which is preliminary data.</text>
</comment>
<name>A0ABP5FZF6_9ACTN</name>
<evidence type="ECO:0000313" key="9">
    <source>
        <dbReference type="Proteomes" id="UP001500751"/>
    </source>
</evidence>
<dbReference type="Pfam" id="PF04138">
    <property type="entry name" value="GtrA_DPMS_TM"/>
    <property type="match status" value="1"/>
</dbReference>
<dbReference type="Proteomes" id="UP001500751">
    <property type="component" value="Unassembled WGS sequence"/>
</dbReference>
<feature type="transmembrane region" description="Helical" evidence="6">
    <location>
        <begin position="90"/>
        <end position="107"/>
    </location>
</feature>
<evidence type="ECO:0000256" key="1">
    <source>
        <dbReference type="ARBA" id="ARBA00004141"/>
    </source>
</evidence>
<sequence length="171" mass="18592">MADSPAKPWHRARTVLMNQHPGLRFLLVGGLAFVTDAGTLWFCHGVLGLAIWLATSFAFVTSYIVNFGLNRVLTFADQGARDGAMRDQTVKFTLLVAVNFVLTEAIMNGLTSHAVGMNYMVAKVLSTGFLTFLNFFAYRHWVFAAKPAPRDRPAEVAAVLPVDEVTAAAGS</sequence>
<protein>
    <recommendedName>
        <fullName evidence="7">GtrA/DPMS transmembrane domain-containing protein</fullName>
    </recommendedName>
</protein>
<dbReference type="RefSeq" id="WP_344667097.1">
    <property type="nucleotide sequence ID" value="NZ_BAAAQN010000021.1"/>
</dbReference>
<keyword evidence="3 6" id="KW-0812">Transmembrane</keyword>
<proteinExistence type="inferred from homology"/>
<keyword evidence="5 6" id="KW-0472">Membrane</keyword>
<dbReference type="EMBL" id="BAAAQN010000021">
    <property type="protein sequence ID" value="GAA2034931.1"/>
    <property type="molecule type" value="Genomic_DNA"/>
</dbReference>
<dbReference type="InterPro" id="IPR007267">
    <property type="entry name" value="GtrA_DPMS_TM"/>
</dbReference>
<comment type="similarity">
    <text evidence="2">Belongs to the GtrA family.</text>
</comment>
<comment type="subcellular location">
    <subcellularLocation>
        <location evidence="1">Membrane</location>
        <topology evidence="1">Multi-pass membrane protein</topology>
    </subcellularLocation>
</comment>
<keyword evidence="9" id="KW-1185">Reference proteome</keyword>
<feature type="transmembrane region" description="Helical" evidence="6">
    <location>
        <begin position="48"/>
        <end position="69"/>
    </location>
</feature>
<keyword evidence="4 6" id="KW-1133">Transmembrane helix</keyword>
<feature type="transmembrane region" description="Helical" evidence="6">
    <location>
        <begin position="21"/>
        <end position="42"/>
    </location>
</feature>
<accession>A0ABP5FZF6</accession>
<feature type="transmembrane region" description="Helical" evidence="6">
    <location>
        <begin position="119"/>
        <end position="138"/>
    </location>
</feature>
<gene>
    <name evidence="8" type="ORF">GCM10009839_39470</name>
</gene>
<feature type="domain" description="GtrA/DPMS transmembrane" evidence="7">
    <location>
        <begin position="24"/>
        <end position="143"/>
    </location>
</feature>
<evidence type="ECO:0000313" key="8">
    <source>
        <dbReference type="EMBL" id="GAA2034931.1"/>
    </source>
</evidence>
<evidence type="ECO:0000259" key="7">
    <source>
        <dbReference type="Pfam" id="PF04138"/>
    </source>
</evidence>
<dbReference type="PANTHER" id="PTHR38459">
    <property type="entry name" value="PROPHAGE BACTOPRENOL-LINKED GLUCOSE TRANSLOCASE HOMOLOG"/>
    <property type="match status" value="1"/>
</dbReference>
<evidence type="ECO:0000256" key="4">
    <source>
        <dbReference type="ARBA" id="ARBA00022989"/>
    </source>
</evidence>